<comment type="catalytic activity">
    <reaction evidence="9">
        <text>N-terminal L-prolyl-L-prolyl-L-lysyl-[protein] + 2 S-adenosyl-L-methionine = N-terminal N,N-dimethyl-L-prolyl-L-prolyl-L-lysyl-[protein] + 2 S-adenosyl-L-homocysteine + 2 H(+)</text>
        <dbReference type="Rhea" id="RHEA:54736"/>
        <dbReference type="Rhea" id="RHEA-COMP:13787"/>
        <dbReference type="Rhea" id="RHEA-COMP:13974"/>
        <dbReference type="ChEBI" id="CHEBI:15378"/>
        <dbReference type="ChEBI" id="CHEBI:57856"/>
        <dbReference type="ChEBI" id="CHEBI:59789"/>
        <dbReference type="ChEBI" id="CHEBI:138059"/>
        <dbReference type="ChEBI" id="CHEBI:138318"/>
        <dbReference type="EC" id="2.1.1.244"/>
    </reaction>
</comment>
<dbReference type="InParanoid" id="A0A136J3T2"/>
<protein>
    <recommendedName>
        <fullName evidence="6">Alpha N-terminal protein methyltransferase 1</fullName>
        <ecNumber evidence="5">2.1.1.244</ecNumber>
    </recommendedName>
    <alternativeName>
        <fullName evidence="7">X-Pro-Lys N-terminal protein methyltransferase 1</fullName>
    </alternativeName>
</protein>
<proteinExistence type="inferred from homology"/>
<gene>
    <name evidence="12" type="ORF">Micbo1qcDRAFT_183322</name>
</gene>
<dbReference type="Proteomes" id="UP000070501">
    <property type="component" value="Unassembled WGS sequence"/>
</dbReference>
<dbReference type="PANTHER" id="PTHR12753">
    <property type="entry name" value="AD-003 - RELATED"/>
    <property type="match status" value="1"/>
</dbReference>
<dbReference type="InterPro" id="IPR008576">
    <property type="entry name" value="MeTrfase_NTM1"/>
</dbReference>
<dbReference type="PANTHER" id="PTHR12753:SF0">
    <property type="entry name" value="ALPHA N-TERMINAL PROTEIN METHYLTRANSFERASE 1"/>
    <property type="match status" value="1"/>
</dbReference>
<feature type="binding site" evidence="11">
    <location>
        <position position="56"/>
    </location>
    <ligand>
        <name>S-adenosyl-L-methionine</name>
        <dbReference type="ChEBI" id="CHEBI:59789"/>
    </ligand>
</feature>
<feature type="binding site" evidence="11">
    <location>
        <position position="104"/>
    </location>
    <ligand>
        <name>S-adenosyl-L-methionine</name>
        <dbReference type="ChEBI" id="CHEBI:59789"/>
    </ligand>
</feature>
<dbReference type="SUPFAM" id="SSF53335">
    <property type="entry name" value="S-adenosyl-L-methionine-dependent methyltransferases"/>
    <property type="match status" value="1"/>
</dbReference>
<keyword evidence="3 12" id="KW-0808">Transferase</keyword>
<evidence type="ECO:0000256" key="8">
    <source>
        <dbReference type="ARBA" id="ARBA00047306"/>
    </source>
</evidence>
<dbReference type="GO" id="GO:0071885">
    <property type="term" value="F:N-terminal protein N-methyltransferase activity"/>
    <property type="evidence" value="ECO:0007669"/>
    <property type="project" value="UniProtKB-EC"/>
</dbReference>
<evidence type="ECO:0000313" key="12">
    <source>
        <dbReference type="EMBL" id="KXJ91835.1"/>
    </source>
</evidence>
<dbReference type="Pfam" id="PF05891">
    <property type="entry name" value="Methyltransf_PK"/>
    <property type="match status" value="1"/>
</dbReference>
<evidence type="ECO:0000256" key="1">
    <source>
        <dbReference type="ARBA" id="ARBA00009059"/>
    </source>
</evidence>
<evidence type="ECO:0000256" key="5">
    <source>
        <dbReference type="ARBA" id="ARBA00039112"/>
    </source>
</evidence>
<organism evidence="12 13">
    <name type="scientific">Microdochium bolleyi</name>
    <dbReference type="NCBI Taxonomy" id="196109"/>
    <lineage>
        <taxon>Eukaryota</taxon>
        <taxon>Fungi</taxon>
        <taxon>Dikarya</taxon>
        <taxon>Ascomycota</taxon>
        <taxon>Pezizomycotina</taxon>
        <taxon>Sordariomycetes</taxon>
        <taxon>Xylariomycetidae</taxon>
        <taxon>Xylariales</taxon>
        <taxon>Microdochiaceae</taxon>
        <taxon>Microdochium</taxon>
    </lineage>
</organism>
<comment type="catalytic activity">
    <reaction evidence="8">
        <text>N-terminal L-seryl-L-prolyl-L-lysyl-[protein] + 3 S-adenosyl-L-methionine = N-terminal N,N,N-trimethyl-L-seryl-L-prolyl-L-lysyl-[protein] + 3 S-adenosyl-L-homocysteine + 3 H(+)</text>
        <dbReference type="Rhea" id="RHEA:54724"/>
        <dbReference type="Rhea" id="RHEA-COMP:13789"/>
        <dbReference type="Rhea" id="RHEA-COMP:13973"/>
        <dbReference type="ChEBI" id="CHEBI:15378"/>
        <dbReference type="ChEBI" id="CHEBI:57856"/>
        <dbReference type="ChEBI" id="CHEBI:59789"/>
        <dbReference type="ChEBI" id="CHEBI:138061"/>
        <dbReference type="ChEBI" id="CHEBI:138317"/>
        <dbReference type="EC" id="2.1.1.244"/>
    </reaction>
</comment>
<dbReference type="STRING" id="196109.A0A136J3T2"/>
<reference evidence="13" key="1">
    <citation type="submission" date="2016-02" db="EMBL/GenBank/DDBJ databases">
        <title>Draft genome sequence of Microdochium bolleyi, a fungal endophyte of beachgrass.</title>
        <authorList>
            <consortium name="DOE Joint Genome Institute"/>
            <person name="David A.S."/>
            <person name="May G."/>
            <person name="Haridas S."/>
            <person name="Lim J."/>
            <person name="Wang M."/>
            <person name="Labutti K."/>
            <person name="Lipzen A."/>
            <person name="Barry K."/>
            <person name="Grigoriev I.V."/>
        </authorList>
    </citation>
    <scope>NUCLEOTIDE SEQUENCE [LARGE SCALE GENOMIC DNA]</scope>
    <source>
        <strain evidence="13">J235TASD1</strain>
    </source>
</reference>
<name>A0A136J3T2_9PEZI</name>
<comment type="similarity">
    <text evidence="1">Belongs to the methyltransferase superfamily. NTM1 family.</text>
</comment>
<evidence type="ECO:0000256" key="2">
    <source>
        <dbReference type="ARBA" id="ARBA00022603"/>
    </source>
</evidence>
<dbReference type="InterPro" id="IPR029063">
    <property type="entry name" value="SAM-dependent_MTases_sf"/>
</dbReference>
<keyword evidence="2 12" id="KW-0489">Methyltransferase</keyword>
<dbReference type="GO" id="GO:0005737">
    <property type="term" value="C:cytoplasm"/>
    <property type="evidence" value="ECO:0007669"/>
    <property type="project" value="TreeGrafter"/>
</dbReference>
<evidence type="ECO:0000256" key="3">
    <source>
        <dbReference type="ARBA" id="ARBA00022679"/>
    </source>
</evidence>
<evidence type="ECO:0000256" key="11">
    <source>
        <dbReference type="PIRSR" id="PIRSR016958-1"/>
    </source>
</evidence>
<keyword evidence="13" id="KW-1185">Reference proteome</keyword>
<keyword evidence="4 11" id="KW-0949">S-adenosyl-L-methionine</keyword>
<dbReference type="PIRSF" id="PIRSF016958">
    <property type="entry name" value="DUF858_MeTrfase_lik"/>
    <property type="match status" value="1"/>
</dbReference>
<dbReference type="FunCoup" id="A0A136J3T2">
    <property type="interactions" value="460"/>
</dbReference>
<comment type="catalytic activity">
    <reaction evidence="10">
        <text>N-terminal L-alanyl-L-prolyl-L-lysyl-[protein] + 3 S-adenosyl-L-methionine = N-terminal N,N,N-trimethyl-L-alanyl-L-prolyl-L-lysyl-[protein] + 3 S-adenosyl-L-homocysteine + 3 H(+)</text>
        <dbReference type="Rhea" id="RHEA:54712"/>
        <dbReference type="Rhea" id="RHEA-COMP:13785"/>
        <dbReference type="Rhea" id="RHEA-COMP:13971"/>
        <dbReference type="ChEBI" id="CHEBI:15378"/>
        <dbReference type="ChEBI" id="CHEBI:57856"/>
        <dbReference type="ChEBI" id="CHEBI:59789"/>
        <dbReference type="ChEBI" id="CHEBI:138057"/>
        <dbReference type="ChEBI" id="CHEBI:138315"/>
        <dbReference type="EC" id="2.1.1.244"/>
    </reaction>
</comment>
<dbReference type="Gene3D" id="3.40.50.150">
    <property type="entry name" value="Vaccinia Virus protein VP39"/>
    <property type="match status" value="1"/>
</dbReference>
<accession>A0A136J3T2</accession>
<dbReference type="EMBL" id="KQ964249">
    <property type="protein sequence ID" value="KXJ91835.1"/>
    <property type="molecule type" value="Genomic_DNA"/>
</dbReference>
<evidence type="ECO:0000256" key="10">
    <source>
        <dbReference type="ARBA" id="ARBA00048167"/>
    </source>
</evidence>
<evidence type="ECO:0000313" key="13">
    <source>
        <dbReference type="Proteomes" id="UP000070501"/>
    </source>
</evidence>
<evidence type="ECO:0000256" key="6">
    <source>
        <dbReference type="ARBA" id="ARBA00039449"/>
    </source>
</evidence>
<dbReference type="EC" id="2.1.1.244" evidence="5"/>
<dbReference type="GO" id="GO:0032259">
    <property type="term" value="P:methylation"/>
    <property type="evidence" value="ECO:0007669"/>
    <property type="project" value="UniProtKB-KW"/>
</dbReference>
<evidence type="ECO:0000256" key="4">
    <source>
        <dbReference type="ARBA" id="ARBA00022691"/>
    </source>
</evidence>
<evidence type="ECO:0000256" key="7">
    <source>
        <dbReference type="ARBA" id="ARBA00043129"/>
    </source>
</evidence>
<feature type="binding site" evidence="11">
    <location>
        <position position="61"/>
    </location>
    <ligand>
        <name>S-adenosyl-L-methionine</name>
        <dbReference type="ChEBI" id="CHEBI:59789"/>
    </ligand>
</feature>
<evidence type="ECO:0000256" key="9">
    <source>
        <dbReference type="ARBA" id="ARBA00047885"/>
    </source>
</evidence>
<sequence>MTPRTGRQRRRTWTACFGGYAHISPVEIQGSRAFLAKLLIGLQAGRRRVTNALEDGAGIGRVTEGLLLPLADKVDVIEPVAKSTTELAAKHGVRNVFNDLIWAQWCVGYLTDEQLVSFLASCKTVLQAEIGCIVLKENVSSSDDDLYDAEDSSVMRTDTMFWDILKQAGLRLVRTGLQRGVHMKGYDKLCPIRMYALEA</sequence>
<dbReference type="AlphaFoldDB" id="A0A136J3T2"/>
<dbReference type="OrthoDB" id="1298661at2759"/>